<gene>
    <name evidence="2" type="ORF">QVN30_07965</name>
</gene>
<dbReference type="SUPFAM" id="SSF47413">
    <property type="entry name" value="lambda repressor-like DNA-binding domains"/>
    <property type="match status" value="1"/>
</dbReference>
<dbReference type="PROSITE" id="PS50943">
    <property type="entry name" value="HTH_CROC1"/>
    <property type="match status" value="1"/>
</dbReference>
<dbReference type="InterPro" id="IPR001387">
    <property type="entry name" value="Cro/C1-type_HTH"/>
</dbReference>
<dbReference type="EMBL" id="JAUEIQ010000007">
    <property type="protein sequence ID" value="MDN0064242.1"/>
    <property type="molecule type" value="Genomic_DNA"/>
</dbReference>
<dbReference type="Proteomes" id="UP001168435">
    <property type="component" value="Unassembled WGS sequence"/>
</dbReference>
<dbReference type="InterPro" id="IPR010982">
    <property type="entry name" value="Lambda_DNA-bd_dom_sf"/>
</dbReference>
<feature type="domain" description="HTH cro/C1-type" evidence="1">
    <location>
        <begin position="10"/>
        <end position="64"/>
    </location>
</feature>
<dbReference type="RefSeq" id="WP_289820900.1">
    <property type="nucleotide sequence ID" value="NZ_JAUEIM010000020.1"/>
</dbReference>
<dbReference type="SMART" id="SM00530">
    <property type="entry name" value="HTH_XRE"/>
    <property type="match status" value="1"/>
</dbReference>
<dbReference type="CDD" id="cd00093">
    <property type="entry name" value="HTH_XRE"/>
    <property type="match status" value="1"/>
</dbReference>
<reference evidence="2" key="1">
    <citation type="submission" date="2023-06" db="EMBL/GenBank/DDBJ databases">
        <authorList>
            <person name="Zeman M."/>
            <person name="Kubasova T."/>
            <person name="Jahodarova E."/>
            <person name="Nykrynova M."/>
            <person name="Rychlik I."/>
        </authorList>
    </citation>
    <scope>NUCLEOTIDE SEQUENCE</scope>
    <source>
        <strain evidence="2">176_SSukc20</strain>
    </source>
</reference>
<dbReference type="Pfam" id="PF01381">
    <property type="entry name" value="HTH_3"/>
    <property type="match status" value="1"/>
</dbReference>
<comment type="caution">
    <text evidence="2">The sequence shown here is derived from an EMBL/GenBank/DDBJ whole genome shotgun (WGS) entry which is preliminary data.</text>
</comment>
<protein>
    <submittedName>
        <fullName evidence="2">Helix-turn-helix transcriptional regulator</fullName>
    </submittedName>
</protein>
<evidence type="ECO:0000313" key="2">
    <source>
        <dbReference type="EMBL" id="MDN0064242.1"/>
    </source>
</evidence>
<accession>A0ABT7XFP8</accession>
<name>A0ABT7XFP8_9ACTN</name>
<dbReference type="Gene3D" id="1.10.260.40">
    <property type="entry name" value="lambda repressor-like DNA-binding domains"/>
    <property type="match status" value="1"/>
</dbReference>
<keyword evidence="3" id="KW-1185">Reference proteome</keyword>
<reference evidence="2" key="2">
    <citation type="submission" date="2024-05" db="EMBL/GenBank/DDBJ databases">
        <title>Identification and characterization of horizontal gene transfer across gut microbiota members of farm animals based on homology search.</title>
        <authorList>
            <person name="Schwarzerova J."/>
            <person name="Nykrynova M."/>
            <person name="Jureckova K."/>
            <person name="Cejkova D."/>
            <person name="Rychlik I."/>
        </authorList>
    </citation>
    <scope>NUCLEOTIDE SEQUENCE</scope>
    <source>
        <strain evidence="2">176_SSukc20</strain>
    </source>
</reference>
<evidence type="ECO:0000313" key="3">
    <source>
        <dbReference type="Proteomes" id="UP001168435"/>
    </source>
</evidence>
<proteinExistence type="predicted"/>
<sequence>MNKQDVGRRIRSWMVDAGLNTEDTAEALGVSTGSLKSWIYGQRSLTFDRAEQICDLFGKTLDELACREVA</sequence>
<evidence type="ECO:0000259" key="1">
    <source>
        <dbReference type="PROSITE" id="PS50943"/>
    </source>
</evidence>
<organism evidence="2 3">
    <name type="scientific">Collinsella ihumii</name>
    <dbReference type="NCBI Taxonomy" id="1720204"/>
    <lineage>
        <taxon>Bacteria</taxon>
        <taxon>Bacillati</taxon>
        <taxon>Actinomycetota</taxon>
        <taxon>Coriobacteriia</taxon>
        <taxon>Coriobacteriales</taxon>
        <taxon>Coriobacteriaceae</taxon>
        <taxon>Collinsella</taxon>
    </lineage>
</organism>